<gene>
    <name evidence="1" type="ORF">HPB47_017509</name>
</gene>
<comment type="caution">
    <text evidence="1">The sequence shown here is derived from an EMBL/GenBank/DDBJ whole genome shotgun (WGS) entry which is preliminary data.</text>
</comment>
<sequence>ENPMVAKLARHIELNDKLLSVSVPTMHRMLKKLGFKYKKRSRNALLMEATHIVQWRCKYLRKLASFGDKRKTWVKAGHTVAQVWVDSNVTSAREAKRSGLSTGLQNPTGKGGRLIVTHCGNENGLVPGAGEVFRARKGTGDYHDEWMEWTITSGSLKNGSLLCHQEV</sequence>
<evidence type="ECO:0000313" key="1">
    <source>
        <dbReference type="EMBL" id="KAG0437289.1"/>
    </source>
</evidence>
<proteinExistence type="predicted"/>
<reference evidence="1 2" key="1">
    <citation type="journal article" date="2020" name="Cell">
        <title>Large-Scale Comparative Analyses of Tick Genomes Elucidate Their Genetic Diversity and Vector Capacities.</title>
        <authorList>
            <consortium name="Tick Genome and Microbiome Consortium (TIGMIC)"/>
            <person name="Jia N."/>
            <person name="Wang J."/>
            <person name="Shi W."/>
            <person name="Du L."/>
            <person name="Sun Y."/>
            <person name="Zhan W."/>
            <person name="Jiang J.F."/>
            <person name="Wang Q."/>
            <person name="Zhang B."/>
            <person name="Ji P."/>
            <person name="Bell-Sakyi L."/>
            <person name="Cui X.M."/>
            <person name="Yuan T.T."/>
            <person name="Jiang B.G."/>
            <person name="Yang W.F."/>
            <person name="Lam T.T."/>
            <person name="Chang Q.C."/>
            <person name="Ding S.J."/>
            <person name="Wang X.J."/>
            <person name="Zhu J.G."/>
            <person name="Ruan X.D."/>
            <person name="Zhao L."/>
            <person name="Wei J.T."/>
            <person name="Ye R.Z."/>
            <person name="Que T.C."/>
            <person name="Du C.H."/>
            <person name="Zhou Y.H."/>
            <person name="Cheng J.X."/>
            <person name="Dai P.F."/>
            <person name="Guo W.B."/>
            <person name="Han X.H."/>
            <person name="Huang E.J."/>
            <person name="Li L.F."/>
            <person name="Wei W."/>
            <person name="Gao Y.C."/>
            <person name="Liu J.Z."/>
            <person name="Shao H.Z."/>
            <person name="Wang X."/>
            <person name="Wang C.C."/>
            <person name="Yang T.C."/>
            <person name="Huo Q.B."/>
            <person name="Li W."/>
            <person name="Chen H.Y."/>
            <person name="Chen S.E."/>
            <person name="Zhou L.G."/>
            <person name="Ni X.B."/>
            <person name="Tian J.H."/>
            <person name="Sheng Y."/>
            <person name="Liu T."/>
            <person name="Pan Y.S."/>
            <person name="Xia L.Y."/>
            <person name="Li J."/>
            <person name="Zhao F."/>
            <person name="Cao W.C."/>
        </authorList>
    </citation>
    <scope>NUCLEOTIDE SEQUENCE [LARGE SCALE GENOMIC DNA]</scope>
    <source>
        <strain evidence="1">Iper-2018</strain>
    </source>
</reference>
<keyword evidence="2" id="KW-1185">Reference proteome</keyword>
<feature type="non-terminal residue" evidence="1">
    <location>
        <position position="1"/>
    </location>
</feature>
<accession>A0AC60QN33</accession>
<organism evidence="1 2">
    <name type="scientific">Ixodes persulcatus</name>
    <name type="common">Taiga tick</name>
    <dbReference type="NCBI Taxonomy" id="34615"/>
    <lineage>
        <taxon>Eukaryota</taxon>
        <taxon>Metazoa</taxon>
        <taxon>Ecdysozoa</taxon>
        <taxon>Arthropoda</taxon>
        <taxon>Chelicerata</taxon>
        <taxon>Arachnida</taxon>
        <taxon>Acari</taxon>
        <taxon>Parasitiformes</taxon>
        <taxon>Ixodida</taxon>
        <taxon>Ixodoidea</taxon>
        <taxon>Ixodidae</taxon>
        <taxon>Ixodinae</taxon>
        <taxon>Ixodes</taxon>
    </lineage>
</organism>
<dbReference type="EMBL" id="JABSTQ010006455">
    <property type="protein sequence ID" value="KAG0437289.1"/>
    <property type="molecule type" value="Genomic_DNA"/>
</dbReference>
<evidence type="ECO:0000313" key="2">
    <source>
        <dbReference type="Proteomes" id="UP000805193"/>
    </source>
</evidence>
<dbReference type="Proteomes" id="UP000805193">
    <property type="component" value="Unassembled WGS sequence"/>
</dbReference>
<protein>
    <submittedName>
        <fullName evidence="1">Uncharacterized protein</fullName>
    </submittedName>
</protein>
<name>A0AC60QN33_IXOPE</name>